<dbReference type="EMBL" id="BAIV01000026">
    <property type="protein sequence ID" value="GAE85391.1"/>
    <property type="molecule type" value="Genomic_DNA"/>
</dbReference>
<proteinExistence type="predicted"/>
<organism evidence="1 2">
    <name type="scientific">Bacteroides reticulotermitis JCM 10512</name>
    <dbReference type="NCBI Taxonomy" id="1445607"/>
    <lineage>
        <taxon>Bacteria</taxon>
        <taxon>Pseudomonadati</taxon>
        <taxon>Bacteroidota</taxon>
        <taxon>Bacteroidia</taxon>
        <taxon>Bacteroidales</taxon>
        <taxon>Bacteroidaceae</taxon>
        <taxon>Bacteroides</taxon>
    </lineage>
</organism>
<dbReference type="RefSeq" id="WP_044164454.1">
    <property type="nucleotide sequence ID" value="NZ_BAIV01000026.1"/>
</dbReference>
<dbReference type="InterPro" id="IPR043519">
    <property type="entry name" value="NT_sf"/>
</dbReference>
<dbReference type="AlphaFoldDB" id="W4UWR1"/>
<evidence type="ECO:0000313" key="1">
    <source>
        <dbReference type="EMBL" id="GAE85391.1"/>
    </source>
</evidence>
<sequence>MTTREKIIQTLALIASELHEVSAYSYLIGGASMILQGFEIGETADIDILTTSEGAQKLQLSLKEYRQISPLTKENHLFRSNFARFRFPLLDLEVMGDLQVCKYKEWQPVLIQDNQTMTIGNLTLKFPTLQEQIRILTLFGREKDLRRIDLLKKLSG</sequence>
<dbReference type="OrthoDB" id="8447821at2"/>
<gene>
    <name evidence="1" type="ORF">JCM10512_3819</name>
</gene>
<dbReference type="STRING" id="1445607.JCM10512_3819"/>
<dbReference type="Gene3D" id="3.30.460.40">
    <property type="match status" value="1"/>
</dbReference>
<keyword evidence="2" id="KW-1185">Reference proteome</keyword>
<comment type="caution">
    <text evidence="1">The sequence shown here is derived from an EMBL/GenBank/DDBJ whole genome shotgun (WGS) entry which is preliminary data.</text>
</comment>
<dbReference type="SUPFAM" id="SSF81301">
    <property type="entry name" value="Nucleotidyltransferase"/>
    <property type="match status" value="1"/>
</dbReference>
<evidence type="ECO:0000313" key="2">
    <source>
        <dbReference type="Proteomes" id="UP000019131"/>
    </source>
</evidence>
<reference evidence="1 2" key="1">
    <citation type="journal article" date="2014" name="Genome Announc.">
        <title>Draft Genome Sequence of Bacteroides reticulotermitis Strain JCM 10512T, Isolated from the Gut of a Termite.</title>
        <authorList>
            <person name="Yuki M."/>
            <person name="Oshima K."/>
            <person name="Suda W."/>
            <person name="Sakamoto M."/>
            <person name="Iida T."/>
            <person name="Hattori M."/>
            <person name="Ohkuma M."/>
        </authorList>
    </citation>
    <scope>NUCLEOTIDE SEQUENCE [LARGE SCALE GENOMIC DNA]</scope>
    <source>
        <strain evidence="1 2">JCM 10512</strain>
    </source>
</reference>
<protein>
    <submittedName>
        <fullName evidence="1">Uncharacterized protein</fullName>
    </submittedName>
</protein>
<dbReference type="Proteomes" id="UP000019131">
    <property type="component" value="Unassembled WGS sequence"/>
</dbReference>
<accession>W4UWR1</accession>
<name>W4UWR1_9BACE</name>